<dbReference type="SUPFAM" id="SSF53474">
    <property type="entry name" value="alpha/beta-Hydrolases"/>
    <property type="match status" value="1"/>
</dbReference>
<dbReference type="InterPro" id="IPR029058">
    <property type="entry name" value="AB_hydrolase_fold"/>
</dbReference>
<dbReference type="InterPro" id="IPR022742">
    <property type="entry name" value="Hydrolase_4"/>
</dbReference>
<dbReference type="Pfam" id="PF12146">
    <property type="entry name" value="Hydrolase_4"/>
    <property type="match status" value="1"/>
</dbReference>
<accession>A0A2U2BR47</accession>
<proteinExistence type="predicted"/>
<dbReference type="GO" id="GO:0016787">
    <property type="term" value="F:hydrolase activity"/>
    <property type="evidence" value="ECO:0007669"/>
    <property type="project" value="UniProtKB-KW"/>
</dbReference>
<evidence type="ECO:0000259" key="1">
    <source>
        <dbReference type="Pfam" id="PF12146"/>
    </source>
</evidence>
<sequence length="299" mass="33172">MDQFAGHQPETRAVAFAAEDGRTLRGRLIAPAAPIAVMVINPATGYRQDFYTAFAEASARQGWAVLVWDYRGQGASREVAFADEDARMLDWGLRDMPAAARFACEEYPGLPLDVVGHSIGGHFVPLIDGDLPLRRVALLSSSSGYWGLHSAPVKHLGWLFWRVVGPLQLALKGHVPRGRLWRGEPLPAGVWNDWRDWGVTPDYFRDTLAETGLLSRYAAFNTPVCAWVADDDPIATPAATRWLLAQFESAPTEMKIVRHADLGRGRIGHDGFFREKMADVFWPQVWRWLAAEAPARAAA</sequence>
<dbReference type="AlphaFoldDB" id="A0A2U2BR47"/>
<feature type="domain" description="Serine aminopeptidase S33" evidence="1">
    <location>
        <begin position="34"/>
        <end position="258"/>
    </location>
</feature>
<dbReference type="InterPro" id="IPR017208">
    <property type="entry name" value="UCP037442_abhydr"/>
</dbReference>
<dbReference type="EMBL" id="QEXV01000006">
    <property type="protein sequence ID" value="PWE16482.1"/>
    <property type="molecule type" value="Genomic_DNA"/>
</dbReference>
<dbReference type="Proteomes" id="UP000245168">
    <property type="component" value="Unassembled WGS sequence"/>
</dbReference>
<reference evidence="3" key="1">
    <citation type="submission" date="2018-05" db="EMBL/GenBank/DDBJ databases">
        <authorList>
            <person name="Liu B.-T."/>
        </authorList>
    </citation>
    <scope>NUCLEOTIDE SEQUENCE [LARGE SCALE GENOMIC DNA]</scope>
    <source>
        <strain evidence="3">WD6-1</strain>
    </source>
</reference>
<dbReference type="Gene3D" id="3.40.50.1820">
    <property type="entry name" value="alpha/beta hydrolase"/>
    <property type="match status" value="1"/>
</dbReference>
<dbReference type="OrthoDB" id="9785076at2"/>
<keyword evidence="3" id="KW-1185">Reference proteome</keyword>
<name>A0A2U2BR47_9PROT</name>
<keyword evidence="2" id="KW-0378">Hydrolase</keyword>
<comment type="caution">
    <text evidence="2">The sequence shown here is derived from an EMBL/GenBank/DDBJ whole genome shotgun (WGS) entry which is preliminary data.</text>
</comment>
<evidence type="ECO:0000313" key="2">
    <source>
        <dbReference type="EMBL" id="PWE16482.1"/>
    </source>
</evidence>
<evidence type="ECO:0000313" key="3">
    <source>
        <dbReference type="Proteomes" id="UP000245168"/>
    </source>
</evidence>
<dbReference type="PIRSF" id="PIRSF037442">
    <property type="entry name" value="UCP037442_abhydr"/>
    <property type="match status" value="1"/>
</dbReference>
<dbReference type="RefSeq" id="WP_109253637.1">
    <property type="nucleotide sequence ID" value="NZ_QEXV01000006.1"/>
</dbReference>
<organism evidence="2 3">
    <name type="scientific">Marinicauda salina</name>
    <dbReference type="NCBI Taxonomy" id="2135793"/>
    <lineage>
        <taxon>Bacteria</taxon>
        <taxon>Pseudomonadati</taxon>
        <taxon>Pseudomonadota</taxon>
        <taxon>Alphaproteobacteria</taxon>
        <taxon>Maricaulales</taxon>
        <taxon>Maricaulaceae</taxon>
        <taxon>Marinicauda</taxon>
    </lineage>
</organism>
<protein>
    <submittedName>
        <fullName evidence="2">Alpha/beta hydrolase</fullName>
    </submittedName>
</protein>
<gene>
    <name evidence="2" type="ORF">DDZ18_11955</name>
</gene>